<name>A0A0G0NAN9_9BACT</name>
<feature type="transmembrane region" description="Helical" evidence="1">
    <location>
        <begin position="214"/>
        <end position="237"/>
    </location>
</feature>
<feature type="transmembrane region" description="Helical" evidence="1">
    <location>
        <begin position="178"/>
        <end position="202"/>
    </location>
</feature>
<sequence length="245" mass="26382">MFLEKIKLNLITHLKFIFIFLFFLLLLPKNTSAQTCSCSTGGSGECVVIDRCGGDYTENCSGPLCSACNCVSFPTNTPLPLMWVCRWPGAVYQVYGVYSKCEPVRIDCPNPDVVGGACFTTEQRCIDGCILVTPGPINILPTIEPLCTYAPGRYGVNSAIGCVPIDDTNQLLTFILRWALGVGGGISFLLIVTSGFMILASGANPERVKAGKQLITAAITGLILIIFSVFILDFIGIRVLRLPGL</sequence>
<gene>
    <name evidence="2" type="ORF">UT39_C0026G0006</name>
</gene>
<reference evidence="2 3" key="1">
    <citation type="journal article" date="2015" name="Nature">
        <title>rRNA introns, odd ribosomes, and small enigmatic genomes across a large radiation of phyla.</title>
        <authorList>
            <person name="Brown C.T."/>
            <person name="Hug L.A."/>
            <person name="Thomas B.C."/>
            <person name="Sharon I."/>
            <person name="Castelle C.J."/>
            <person name="Singh A."/>
            <person name="Wilkins M.J."/>
            <person name="Williams K.H."/>
            <person name="Banfield J.F."/>
        </authorList>
    </citation>
    <scope>NUCLEOTIDE SEQUENCE [LARGE SCALE GENOMIC DNA]</scope>
</reference>
<dbReference type="STRING" id="1618550.UT39_C0026G0006"/>
<protein>
    <submittedName>
        <fullName evidence="2">Uncharacterized protein</fullName>
    </submittedName>
</protein>
<dbReference type="InterPro" id="IPR043993">
    <property type="entry name" value="T4SS_pilin"/>
</dbReference>
<dbReference type="Pfam" id="PF18895">
    <property type="entry name" value="T4SS_pilin"/>
    <property type="match status" value="1"/>
</dbReference>
<evidence type="ECO:0000256" key="1">
    <source>
        <dbReference type="SAM" id="Phobius"/>
    </source>
</evidence>
<comment type="caution">
    <text evidence="2">The sequence shown here is derived from an EMBL/GenBank/DDBJ whole genome shotgun (WGS) entry which is preliminary data.</text>
</comment>
<evidence type="ECO:0000313" key="3">
    <source>
        <dbReference type="Proteomes" id="UP000034246"/>
    </source>
</evidence>
<evidence type="ECO:0000313" key="2">
    <source>
        <dbReference type="EMBL" id="KKR09881.1"/>
    </source>
</evidence>
<dbReference type="AlphaFoldDB" id="A0A0G0NAN9"/>
<proteinExistence type="predicted"/>
<keyword evidence="1" id="KW-0472">Membrane</keyword>
<organism evidence="2 3">
    <name type="scientific">Candidatus Woesebacteria bacterium GW2011_GWA1_39_21</name>
    <dbReference type="NCBI Taxonomy" id="1618550"/>
    <lineage>
        <taxon>Bacteria</taxon>
        <taxon>Candidatus Woeseibacteriota</taxon>
    </lineage>
</organism>
<accession>A0A0G0NAN9</accession>
<keyword evidence="1" id="KW-0812">Transmembrane</keyword>
<dbReference type="Proteomes" id="UP000034246">
    <property type="component" value="Unassembled WGS sequence"/>
</dbReference>
<keyword evidence="1" id="KW-1133">Transmembrane helix</keyword>
<dbReference type="EMBL" id="LBWP01000026">
    <property type="protein sequence ID" value="KKR09881.1"/>
    <property type="molecule type" value="Genomic_DNA"/>
</dbReference>